<accession>A0A7S1L072</accession>
<evidence type="ECO:0000256" key="1">
    <source>
        <dbReference type="SAM" id="MobiDB-lite"/>
    </source>
</evidence>
<evidence type="ECO:0000313" key="2">
    <source>
        <dbReference type="EMBL" id="CAD9090432.1"/>
    </source>
</evidence>
<organism evidence="2">
    <name type="scientific">Alexandrium catenella</name>
    <name type="common">Red tide dinoflagellate</name>
    <name type="synonym">Gonyaulax catenella</name>
    <dbReference type="NCBI Taxonomy" id="2925"/>
    <lineage>
        <taxon>Eukaryota</taxon>
        <taxon>Sar</taxon>
        <taxon>Alveolata</taxon>
        <taxon>Dinophyceae</taxon>
        <taxon>Gonyaulacales</taxon>
        <taxon>Pyrocystaceae</taxon>
        <taxon>Alexandrium</taxon>
    </lineage>
</organism>
<name>A0A7S1L072_ALECA</name>
<dbReference type="EMBL" id="HBGE01004144">
    <property type="protein sequence ID" value="CAD9090432.1"/>
    <property type="molecule type" value="Transcribed_RNA"/>
</dbReference>
<feature type="region of interest" description="Disordered" evidence="1">
    <location>
        <begin position="1"/>
        <end position="69"/>
    </location>
</feature>
<reference evidence="2" key="1">
    <citation type="submission" date="2021-01" db="EMBL/GenBank/DDBJ databases">
        <authorList>
            <person name="Corre E."/>
            <person name="Pelletier E."/>
            <person name="Niang G."/>
            <person name="Scheremetjew M."/>
            <person name="Finn R."/>
            <person name="Kale V."/>
            <person name="Holt S."/>
            <person name="Cochrane G."/>
            <person name="Meng A."/>
            <person name="Brown T."/>
            <person name="Cohen L."/>
        </authorList>
    </citation>
    <scope>NUCLEOTIDE SEQUENCE</scope>
    <source>
        <strain evidence="2">OF101</strain>
    </source>
</reference>
<proteinExistence type="predicted"/>
<sequence length="380" mass="40233">MALKRKLEAVLPVAPEDEEERKRKKKEAAAAFFVQAKEKKDAEKRERAEAIARGEAVPEKEAPPPLSEPPALAPEVRAFTAAAGDPGVPLESLHALYQRIVSVRGEIATAADGISNREDATVQMRRKALLRVVVDRLRCVEDQTLPLAGMAADPAVAALKKGLTKSLLAFAGGYPDSFKITELPNSKGNATQYITLAGSGPKGTGADVANGTAGAEKLLGQIHTTLQACGGSSTVEALGRDQQVRERMKGVASRLSKFLAHYPEAFELAQTADGKDVFVNLKGAAPAGQGQFSLAAPQAGLNQGPALGDPKELLLEAVLSHLQERGGTATISELAQEPTVKQRQHGVAAKLSKFLAQYPTHFLVQAEGPQQILTCHLVAN</sequence>
<dbReference type="AlphaFoldDB" id="A0A7S1L072"/>
<protein>
    <submittedName>
        <fullName evidence="2">Uncharacterized protein</fullName>
    </submittedName>
</protein>
<feature type="compositionally biased region" description="Basic and acidic residues" evidence="1">
    <location>
        <begin position="36"/>
        <end position="62"/>
    </location>
</feature>
<gene>
    <name evidence="2" type="ORF">ACAT0790_LOCUS2509</name>
</gene>